<dbReference type="InterPro" id="IPR026578">
    <property type="entry name" value="L-carnitine_dehydrogenase"/>
</dbReference>
<gene>
    <name evidence="14" type="ORF">NEE01_04995</name>
</gene>
<dbReference type="Pfam" id="PF13279">
    <property type="entry name" value="4HBT_2"/>
    <property type="match status" value="1"/>
</dbReference>
<evidence type="ECO:0000256" key="7">
    <source>
        <dbReference type="ARBA" id="ARBA00050819"/>
    </source>
</evidence>
<dbReference type="RefSeq" id="WP_179515379.1">
    <property type="nucleotide sequence ID" value="NZ_JANFAV010000002.1"/>
</dbReference>
<evidence type="ECO:0000256" key="11">
    <source>
        <dbReference type="HAMAP-Rule" id="MF_02129"/>
    </source>
</evidence>
<dbReference type="SUPFAM" id="SSF48179">
    <property type="entry name" value="6-phosphogluconate dehydrogenase C-terminal domain-like"/>
    <property type="match status" value="1"/>
</dbReference>
<feature type="domain" description="3-hydroxyacyl-CoA dehydrogenase C-terminal" evidence="12">
    <location>
        <begin position="186"/>
        <end position="254"/>
    </location>
</feature>
<dbReference type="InterPro" id="IPR029069">
    <property type="entry name" value="HotDog_dom_sf"/>
</dbReference>
<dbReference type="InterPro" id="IPR013328">
    <property type="entry name" value="6PGD_dom2"/>
</dbReference>
<evidence type="ECO:0000313" key="15">
    <source>
        <dbReference type="Proteomes" id="UP001165565"/>
    </source>
</evidence>
<keyword evidence="15" id="KW-1185">Reference proteome</keyword>
<dbReference type="FunFam" id="1.10.1040.10:FF:000027">
    <property type="entry name" value="L-carnitine dehydrogenase"/>
    <property type="match status" value="1"/>
</dbReference>
<reference evidence="14" key="1">
    <citation type="submission" date="2022-06" db="EMBL/GenBank/DDBJ databases">
        <title>Sphingomonas sp. nov. isolated from rhizosphere soil of tomato.</title>
        <authorList>
            <person name="Dong H."/>
            <person name="Gao R."/>
        </authorList>
    </citation>
    <scope>NUCLEOTIDE SEQUENCE</scope>
    <source>
        <strain evidence="14">MMSM24</strain>
    </source>
</reference>
<comment type="subcellular location">
    <subcellularLocation>
        <location evidence="1 11">Cytoplasm</location>
    </subcellularLocation>
</comment>
<dbReference type="InterPro" id="IPR008927">
    <property type="entry name" value="6-PGluconate_DH-like_C_sf"/>
</dbReference>
<accession>A0AA42CT82</accession>
<proteinExistence type="inferred from homology"/>
<comment type="caution">
    <text evidence="14">The sequence shown here is derived from an EMBL/GenBank/DDBJ whole genome shotgun (WGS) entry which is preliminary data.</text>
</comment>
<evidence type="ECO:0000256" key="10">
    <source>
        <dbReference type="ARBA" id="ARBA00061417"/>
    </source>
</evidence>
<comment type="pathway">
    <text evidence="2 11">Amine and polyamine metabolism; carnitine metabolism.</text>
</comment>
<dbReference type="Gene3D" id="1.10.1040.10">
    <property type="entry name" value="N-(1-d-carboxylethyl)-l-norvaline Dehydrogenase, domain 2"/>
    <property type="match status" value="1"/>
</dbReference>
<comment type="subunit">
    <text evidence="3 11">Homodimer.</text>
</comment>
<dbReference type="Gene3D" id="3.10.129.10">
    <property type="entry name" value="Hotdog Thioesterase"/>
    <property type="match status" value="1"/>
</dbReference>
<dbReference type="NCBIfam" id="NF005716">
    <property type="entry name" value="PRK07531.1"/>
    <property type="match status" value="1"/>
</dbReference>
<feature type="domain" description="3-hydroxyacyl-CoA dehydrogenase NAD binding" evidence="13">
    <location>
        <begin position="8"/>
        <end position="183"/>
    </location>
</feature>
<evidence type="ECO:0000313" key="14">
    <source>
        <dbReference type="EMBL" id="MCW6534138.1"/>
    </source>
</evidence>
<dbReference type="SUPFAM" id="SSF51735">
    <property type="entry name" value="NAD(P)-binding Rossmann-fold domains"/>
    <property type="match status" value="1"/>
</dbReference>
<evidence type="ECO:0000259" key="12">
    <source>
        <dbReference type="Pfam" id="PF00725"/>
    </source>
</evidence>
<evidence type="ECO:0000259" key="13">
    <source>
        <dbReference type="Pfam" id="PF02737"/>
    </source>
</evidence>
<dbReference type="NCBIfam" id="NF005471">
    <property type="entry name" value="PRK07066.1"/>
    <property type="match status" value="1"/>
</dbReference>
<evidence type="ECO:0000256" key="1">
    <source>
        <dbReference type="ARBA" id="ARBA00004496"/>
    </source>
</evidence>
<keyword evidence="4 11" id="KW-0963">Cytoplasm</keyword>
<dbReference type="GO" id="GO:0047728">
    <property type="term" value="F:carnitine 3-dehydrogenase activity"/>
    <property type="evidence" value="ECO:0007669"/>
    <property type="project" value="UniProtKB-UniRule"/>
</dbReference>
<evidence type="ECO:0000256" key="5">
    <source>
        <dbReference type="ARBA" id="ARBA00023002"/>
    </source>
</evidence>
<comment type="similarity">
    <text evidence="11">Belongs to the 3-hydroxyacyl-CoA dehydrogenase family. L-carnitine dehydrogenase subfamily.</text>
</comment>
<comment type="similarity">
    <text evidence="9">In the C-terminal section; belongs to the betainyl-CoA thioesterase family.</text>
</comment>
<dbReference type="GO" id="GO:0005737">
    <property type="term" value="C:cytoplasm"/>
    <property type="evidence" value="ECO:0007669"/>
    <property type="project" value="UniProtKB-SubCell"/>
</dbReference>
<comment type="catalytic activity">
    <reaction evidence="7">
        <text>carnitine + NAD(+) = 3-dehydrocarnitine + NADH + H(+)</text>
        <dbReference type="Rhea" id="RHEA:19265"/>
        <dbReference type="ChEBI" id="CHEBI:15378"/>
        <dbReference type="ChEBI" id="CHEBI:17126"/>
        <dbReference type="ChEBI" id="CHEBI:57540"/>
        <dbReference type="ChEBI" id="CHEBI:57885"/>
        <dbReference type="ChEBI" id="CHEBI:57945"/>
        <dbReference type="EC" id="1.1.1.108"/>
    </reaction>
    <physiologicalReaction direction="left-to-right" evidence="7">
        <dbReference type="Rhea" id="RHEA:19266"/>
    </physiologicalReaction>
</comment>
<protein>
    <recommendedName>
        <fullName evidence="11">L-carnitine dehydrogenase</fullName>
        <shortName evidence="11">CDH</shortName>
        <shortName evidence="11">L-CDH</shortName>
        <ecNumber evidence="11">1.1.1.108</ecNumber>
    </recommendedName>
</protein>
<feature type="binding site" evidence="11">
    <location>
        <begin position="12"/>
        <end position="17"/>
    </location>
    <ligand>
        <name>NAD(+)</name>
        <dbReference type="ChEBI" id="CHEBI:57540"/>
    </ligand>
</feature>
<dbReference type="CDD" id="cd00586">
    <property type="entry name" value="4HBT"/>
    <property type="match status" value="1"/>
</dbReference>
<dbReference type="EMBL" id="JANFAV010000002">
    <property type="protein sequence ID" value="MCW6534138.1"/>
    <property type="molecule type" value="Genomic_DNA"/>
</dbReference>
<dbReference type="Proteomes" id="UP001165565">
    <property type="component" value="Unassembled WGS sequence"/>
</dbReference>
<comment type="similarity">
    <text evidence="10">In the N-terminal section; belongs to the 3-hydroxyacyl-CoA dehydrogenase family. L-carnitine dehydrogenase subfamily.</text>
</comment>
<evidence type="ECO:0000256" key="4">
    <source>
        <dbReference type="ARBA" id="ARBA00022490"/>
    </source>
</evidence>
<dbReference type="Pfam" id="PF00725">
    <property type="entry name" value="3HCDH"/>
    <property type="match status" value="1"/>
</dbReference>
<organism evidence="14 15">
    <name type="scientific">Sphingomonas lycopersici</name>
    <dbReference type="NCBI Taxonomy" id="2951807"/>
    <lineage>
        <taxon>Bacteria</taxon>
        <taxon>Pseudomonadati</taxon>
        <taxon>Pseudomonadota</taxon>
        <taxon>Alphaproteobacteria</taxon>
        <taxon>Sphingomonadales</taxon>
        <taxon>Sphingomonadaceae</taxon>
        <taxon>Sphingomonas</taxon>
    </lineage>
</organism>
<dbReference type="SUPFAM" id="SSF54637">
    <property type="entry name" value="Thioesterase/thiol ester dehydrase-isomerase"/>
    <property type="match status" value="1"/>
</dbReference>
<evidence type="ECO:0000256" key="8">
    <source>
        <dbReference type="ARBA" id="ARBA00051736"/>
    </source>
</evidence>
<dbReference type="InterPro" id="IPR036291">
    <property type="entry name" value="NAD(P)-bd_dom_sf"/>
</dbReference>
<dbReference type="InterPro" id="IPR006176">
    <property type="entry name" value="3-OHacyl-CoA_DH_NAD-bd"/>
</dbReference>
<evidence type="ECO:0000256" key="6">
    <source>
        <dbReference type="ARBA" id="ARBA00023027"/>
    </source>
</evidence>
<name>A0AA42CT82_9SPHN</name>
<evidence type="ECO:0000256" key="2">
    <source>
        <dbReference type="ARBA" id="ARBA00004855"/>
    </source>
</evidence>
<keyword evidence="5 11" id="KW-0560">Oxidoreductase</keyword>
<dbReference type="GO" id="GO:0070403">
    <property type="term" value="F:NAD+ binding"/>
    <property type="evidence" value="ECO:0007669"/>
    <property type="project" value="InterPro"/>
</dbReference>
<dbReference type="GO" id="GO:0042413">
    <property type="term" value="P:carnitine catabolic process"/>
    <property type="evidence" value="ECO:0007669"/>
    <property type="project" value="UniProtKB-ARBA"/>
</dbReference>
<dbReference type="AlphaFoldDB" id="A0AA42CT82"/>
<comment type="catalytic activity">
    <reaction evidence="8">
        <text>N,N,N-trimethylglycyl-CoA + H2O = glycine betaine + CoA + H(+)</text>
        <dbReference type="Rhea" id="RHEA:45716"/>
        <dbReference type="ChEBI" id="CHEBI:15377"/>
        <dbReference type="ChEBI" id="CHEBI:15378"/>
        <dbReference type="ChEBI" id="CHEBI:17750"/>
        <dbReference type="ChEBI" id="CHEBI:57287"/>
        <dbReference type="ChEBI" id="CHEBI:85405"/>
        <dbReference type="EC" id="3.1.2.33"/>
    </reaction>
    <physiologicalReaction direction="left-to-right" evidence="8">
        <dbReference type="Rhea" id="RHEA:45717"/>
    </physiologicalReaction>
</comment>
<dbReference type="Pfam" id="PF02737">
    <property type="entry name" value="3HCDH_N"/>
    <property type="match status" value="1"/>
</dbReference>
<sequence length="493" mass="52821">MATTVRKAGLVGGGVIGAGWAARLLLNGIDVAIFDPDPEIGRKAETVLAGARRAWQRLIPAGLPAEGKLRLASSVEDAVADADFVQESLPEREDLKIDILARIDRATRPDVVIGSSTSGLLPTRLQSGMAHPERLVVGHPFNPVYLLPLVEICGGAATSDATKQWAADFYTSLGMHPLHVRKEIDGFIADRLLEALWREALWLVNDGIATTEEIDDAIRYGAGLRWSFMGTFLIYRVAGGEAGMRHFLAQFGPALKLPWTKLEAPELTDALVDRVAEQSDDQAGGTSIRELERIRDDALIAVLSGLRGEDYGAGKTLADYARAVMAKLPAAANEVDETKPLALHETPVAADWIDYNGHMTEHRYLQVFGDTTDALLRYLSVDADYLANGGSWYTVETHIRHLGETKAGDRLTATTQILGADEKRIHVFHSLARASDGACVATAEQMLLHVDARTGRGGPASGAPAAKVAALAKAQAGLAPPDGAGRRIAMPGK</sequence>
<dbReference type="EC" id="1.1.1.108" evidence="11"/>
<evidence type="ECO:0000256" key="9">
    <source>
        <dbReference type="ARBA" id="ARBA00060748"/>
    </source>
</evidence>
<comment type="function">
    <text evidence="11">Catalyzes the NAD(+)-dependent oxidation of L-carnitine to 3-dehydrocarnitine.</text>
</comment>
<evidence type="ECO:0000256" key="3">
    <source>
        <dbReference type="ARBA" id="ARBA00011738"/>
    </source>
</evidence>
<dbReference type="InterPro" id="IPR006108">
    <property type="entry name" value="3HC_DH_C"/>
</dbReference>
<dbReference type="HAMAP" id="MF_02129">
    <property type="entry name" value="L_carnitine_dehydrog"/>
    <property type="match status" value="1"/>
</dbReference>
<dbReference type="PANTHER" id="PTHR48075">
    <property type="entry name" value="3-HYDROXYACYL-COA DEHYDROGENASE FAMILY PROTEIN"/>
    <property type="match status" value="1"/>
</dbReference>
<dbReference type="Gene3D" id="3.40.50.720">
    <property type="entry name" value="NAD(P)-binding Rossmann-like Domain"/>
    <property type="match status" value="1"/>
</dbReference>
<dbReference type="GO" id="GO:0006631">
    <property type="term" value="P:fatty acid metabolic process"/>
    <property type="evidence" value="ECO:0007669"/>
    <property type="project" value="InterPro"/>
</dbReference>
<keyword evidence="6 11" id="KW-0520">NAD</keyword>
<dbReference type="PANTHER" id="PTHR48075:SF5">
    <property type="entry name" value="3-HYDROXYBUTYRYL-COA DEHYDROGENASE"/>
    <property type="match status" value="1"/>
</dbReference>